<proteinExistence type="predicted"/>
<name>A0A2H0U9R2_9BACT</name>
<evidence type="ECO:0000313" key="3">
    <source>
        <dbReference type="Proteomes" id="UP000230179"/>
    </source>
</evidence>
<feature type="transmembrane region" description="Helical" evidence="1">
    <location>
        <begin position="12"/>
        <end position="34"/>
    </location>
</feature>
<protein>
    <recommendedName>
        <fullName evidence="4">Serine protease</fullName>
    </recommendedName>
</protein>
<dbReference type="AlphaFoldDB" id="A0A2H0U9R2"/>
<organism evidence="2 3">
    <name type="scientific">Candidatus Kaiserbacteria bacterium CG10_big_fil_rev_8_21_14_0_10_56_12</name>
    <dbReference type="NCBI Taxonomy" id="1974611"/>
    <lineage>
        <taxon>Bacteria</taxon>
        <taxon>Candidatus Kaiseribacteriota</taxon>
    </lineage>
</organism>
<gene>
    <name evidence="2" type="ORF">COU19_01980</name>
</gene>
<reference evidence="3" key="1">
    <citation type="submission" date="2017-09" db="EMBL/GenBank/DDBJ databases">
        <title>Depth-based differentiation of microbial function through sediment-hosted aquifers and enrichment of novel symbionts in the deep terrestrial subsurface.</title>
        <authorList>
            <person name="Probst A.J."/>
            <person name="Ladd B."/>
            <person name="Jarett J.K."/>
            <person name="Geller-Mcgrath D.E."/>
            <person name="Sieber C.M.K."/>
            <person name="Emerson J.B."/>
            <person name="Anantharaman K."/>
            <person name="Thomas B.C."/>
            <person name="Malmstrom R."/>
            <person name="Stieglmeier M."/>
            <person name="Klingl A."/>
            <person name="Woyke T."/>
            <person name="Ryan C.M."/>
            <person name="Banfield J.F."/>
        </authorList>
    </citation>
    <scope>NUCLEOTIDE SEQUENCE [LARGE SCALE GENOMIC DNA]</scope>
</reference>
<keyword evidence="1" id="KW-0812">Transmembrane</keyword>
<keyword evidence="1" id="KW-0472">Membrane</keyword>
<keyword evidence="1" id="KW-1133">Transmembrane helix</keyword>
<dbReference type="EMBL" id="PFBL01000017">
    <property type="protein sequence ID" value="PIR83151.1"/>
    <property type="molecule type" value="Genomic_DNA"/>
</dbReference>
<dbReference type="Proteomes" id="UP000230179">
    <property type="component" value="Unassembled WGS sequence"/>
</dbReference>
<comment type="caution">
    <text evidence="2">The sequence shown here is derived from an EMBL/GenBank/DDBJ whole genome shotgun (WGS) entry which is preliminary data.</text>
</comment>
<evidence type="ECO:0000256" key="1">
    <source>
        <dbReference type="SAM" id="Phobius"/>
    </source>
</evidence>
<sequence length="249" mass="25149">MNIEELSKSQLILLTVLVNFVTSVATGILTVSLLDQAPAVVTQTINRVVDHTVETVTKVVPTSVGSPAPSNQDLVTGAIAAGAAHTVALYNVKTGTTTPALAVGAYLPSARAIVTASRDTLPKEVLIEFANKAYVPASLSHSGGGLAIYGFSDTATLPKATSPQLIPTKDLKLGQTVLAIGEDGSAATGIVSRVGNTEVRTTLPSLGAGSAAVDLSGNLIGIFANGTTHGLLISAEAISTLLTPPATNS</sequence>
<accession>A0A2H0U9R2</accession>
<evidence type="ECO:0008006" key="4">
    <source>
        <dbReference type="Google" id="ProtNLM"/>
    </source>
</evidence>
<evidence type="ECO:0000313" key="2">
    <source>
        <dbReference type="EMBL" id="PIR83151.1"/>
    </source>
</evidence>